<proteinExistence type="predicted"/>
<comment type="caution">
    <text evidence="2">The sequence shown here is derived from an EMBL/GenBank/DDBJ whole genome shotgun (WGS) entry which is preliminary data.</text>
</comment>
<dbReference type="EMBL" id="JAGHQL010000108">
    <property type="protein sequence ID" value="KAH0538449.1"/>
    <property type="molecule type" value="Genomic_DNA"/>
</dbReference>
<dbReference type="OrthoDB" id="3914049at2759"/>
<evidence type="ECO:0000256" key="1">
    <source>
        <dbReference type="SAM" id="Phobius"/>
    </source>
</evidence>
<gene>
    <name evidence="2" type="ORF">FGG08_004947</name>
</gene>
<feature type="transmembrane region" description="Helical" evidence="1">
    <location>
        <begin position="57"/>
        <end position="83"/>
    </location>
</feature>
<dbReference type="Proteomes" id="UP000698800">
    <property type="component" value="Unassembled WGS sequence"/>
</dbReference>
<evidence type="ECO:0000313" key="3">
    <source>
        <dbReference type="Proteomes" id="UP000698800"/>
    </source>
</evidence>
<feature type="transmembrane region" description="Helical" evidence="1">
    <location>
        <begin position="16"/>
        <end position="36"/>
    </location>
</feature>
<organism evidence="2 3">
    <name type="scientific">Glutinoglossum americanum</name>
    <dbReference type="NCBI Taxonomy" id="1670608"/>
    <lineage>
        <taxon>Eukaryota</taxon>
        <taxon>Fungi</taxon>
        <taxon>Dikarya</taxon>
        <taxon>Ascomycota</taxon>
        <taxon>Pezizomycotina</taxon>
        <taxon>Geoglossomycetes</taxon>
        <taxon>Geoglossales</taxon>
        <taxon>Geoglossaceae</taxon>
        <taxon>Glutinoglossum</taxon>
    </lineage>
</organism>
<keyword evidence="1" id="KW-1133">Transmembrane helix</keyword>
<sequence length="134" mass="14511">MTSTTSFYCHATSIEASAMVLAIVTLGLASAYGVQLSKAPLNVRPNGEIRGFHWSTAWAVFLYGTTPVATIFAASAGILLYHFRKATPLYGVIVSAIFLLGWIITVSLWSNCHYWNRDVESSDCAPLPHSISIG</sequence>
<keyword evidence="1" id="KW-0812">Transmembrane</keyword>
<keyword evidence="3" id="KW-1185">Reference proteome</keyword>
<dbReference type="AlphaFoldDB" id="A0A9P8I857"/>
<reference evidence="2" key="1">
    <citation type="submission" date="2021-03" db="EMBL/GenBank/DDBJ databases">
        <title>Comparative genomics and phylogenomic investigation of the class Geoglossomycetes provide insights into ecological specialization and systematics.</title>
        <authorList>
            <person name="Melie T."/>
            <person name="Pirro S."/>
            <person name="Miller A.N."/>
            <person name="Quandt A."/>
        </authorList>
    </citation>
    <scope>NUCLEOTIDE SEQUENCE</scope>
    <source>
        <strain evidence="2">GBOQ0MN5Z8</strain>
    </source>
</reference>
<accession>A0A9P8I857</accession>
<name>A0A9P8I857_9PEZI</name>
<feature type="transmembrane region" description="Helical" evidence="1">
    <location>
        <begin position="89"/>
        <end position="109"/>
    </location>
</feature>
<protein>
    <submittedName>
        <fullName evidence="2">Uncharacterized protein</fullName>
    </submittedName>
</protein>
<evidence type="ECO:0000313" key="2">
    <source>
        <dbReference type="EMBL" id="KAH0538449.1"/>
    </source>
</evidence>
<keyword evidence="1" id="KW-0472">Membrane</keyword>